<dbReference type="Proteomes" id="UP000095751">
    <property type="component" value="Unassembled WGS sequence"/>
</dbReference>
<gene>
    <name evidence="2" type="ORF">FRACYDRAFT_267061</name>
</gene>
<dbReference type="KEGG" id="fcy:FRACYDRAFT_267061"/>
<keyword evidence="3" id="KW-1185">Reference proteome</keyword>
<name>A0A1E7FVF7_9STRA</name>
<organism evidence="2 3">
    <name type="scientific">Fragilariopsis cylindrus CCMP1102</name>
    <dbReference type="NCBI Taxonomy" id="635003"/>
    <lineage>
        <taxon>Eukaryota</taxon>
        <taxon>Sar</taxon>
        <taxon>Stramenopiles</taxon>
        <taxon>Ochrophyta</taxon>
        <taxon>Bacillariophyta</taxon>
        <taxon>Bacillariophyceae</taxon>
        <taxon>Bacillariophycidae</taxon>
        <taxon>Bacillariales</taxon>
        <taxon>Bacillariaceae</taxon>
        <taxon>Fragilariopsis</taxon>
    </lineage>
</organism>
<feature type="non-terminal residue" evidence="2">
    <location>
        <position position="94"/>
    </location>
</feature>
<protein>
    <submittedName>
        <fullName evidence="2">Uncharacterized protein</fullName>
    </submittedName>
</protein>
<evidence type="ECO:0000313" key="2">
    <source>
        <dbReference type="EMBL" id="OEU21823.1"/>
    </source>
</evidence>
<proteinExistence type="predicted"/>
<dbReference type="InParanoid" id="A0A1E7FVF7"/>
<evidence type="ECO:0000313" key="3">
    <source>
        <dbReference type="Proteomes" id="UP000095751"/>
    </source>
</evidence>
<sequence>MTCAMSLSVLNWVFIPKIILDVTHKKASPAVHMIPLSHSATSRSATNRDTRNSGVCSKCGDIVTNGASTNNNQNNNTDEDEDDGKFGEIIITKS</sequence>
<dbReference type="AlphaFoldDB" id="A0A1E7FVF7"/>
<dbReference type="EMBL" id="KV784353">
    <property type="protein sequence ID" value="OEU21823.1"/>
    <property type="molecule type" value="Genomic_DNA"/>
</dbReference>
<evidence type="ECO:0000256" key="1">
    <source>
        <dbReference type="SAM" id="MobiDB-lite"/>
    </source>
</evidence>
<accession>A0A1E7FVF7</accession>
<reference evidence="2 3" key="1">
    <citation type="submission" date="2016-09" db="EMBL/GenBank/DDBJ databases">
        <title>Extensive genetic diversity and differential bi-allelic expression allows diatom success in the polar Southern Ocean.</title>
        <authorList>
            <consortium name="DOE Joint Genome Institute"/>
            <person name="Mock T."/>
            <person name="Otillar R.P."/>
            <person name="Strauss J."/>
            <person name="Dupont C."/>
            <person name="Frickenhaus S."/>
            <person name="Maumus F."/>
            <person name="Mcmullan M."/>
            <person name="Sanges R."/>
            <person name="Schmutz J."/>
            <person name="Toseland A."/>
            <person name="Valas R."/>
            <person name="Veluchamy A."/>
            <person name="Ward B.J."/>
            <person name="Allen A."/>
            <person name="Barry K."/>
            <person name="Falciatore A."/>
            <person name="Ferrante M."/>
            <person name="Fortunato A.E."/>
            <person name="Gloeckner G."/>
            <person name="Gruber A."/>
            <person name="Hipkin R."/>
            <person name="Janech M."/>
            <person name="Kroth P."/>
            <person name="Leese F."/>
            <person name="Lindquist E."/>
            <person name="Lyon B.R."/>
            <person name="Martin J."/>
            <person name="Mayer C."/>
            <person name="Parker M."/>
            <person name="Quesneville H."/>
            <person name="Raymond J."/>
            <person name="Uhlig C."/>
            <person name="Valentin K.U."/>
            <person name="Worden A.Z."/>
            <person name="Armbrust E.V."/>
            <person name="Bowler C."/>
            <person name="Green B."/>
            <person name="Moulton V."/>
            <person name="Van Oosterhout C."/>
            <person name="Grigoriev I."/>
        </authorList>
    </citation>
    <scope>NUCLEOTIDE SEQUENCE [LARGE SCALE GENOMIC DNA]</scope>
    <source>
        <strain evidence="2 3">CCMP1102</strain>
    </source>
</reference>
<feature type="region of interest" description="Disordered" evidence="1">
    <location>
        <begin position="64"/>
        <end position="86"/>
    </location>
</feature>